<dbReference type="InterPro" id="IPR050627">
    <property type="entry name" value="Nitroreductase/BluB"/>
</dbReference>
<keyword evidence="6" id="KW-1185">Reference proteome</keyword>
<dbReference type="Pfam" id="PF00881">
    <property type="entry name" value="Nitroreductase"/>
    <property type="match status" value="1"/>
</dbReference>
<protein>
    <submittedName>
        <fullName evidence="5">Nitroreductase</fullName>
    </submittedName>
</protein>
<evidence type="ECO:0000313" key="6">
    <source>
        <dbReference type="Proteomes" id="UP001500571"/>
    </source>
</evidence>
<accession>A0ABP5CXI4</accession>
<keyword evidence="1" id="KW-0285">Flavoprotein</keyword>
<evidence type="ECO:0000256" key="2">
    <source>
        <dbReference type="ARBA" id="ARBA00022643"/>
    </source>
</evidence>
<feature type="domain" description="Nitroreductase" evidence="4">
    <location>
        <begin position="12"/>
        <end position="198"/>
    </location>
</feature>
<keyword evidence="3" id="KW-0560">Oxidoreductase</keyword>
<organism evidence="5 6">
    <name type="scientific">Nocardioides panacihumi</name>
    <dbReference type="NCBI Taxonomy" id="400774"/>
    <lineage>
        <taxon>Bacteria</taxon>
        <taxon>Bacillati</taxon>
        <taxon>Actinomycetota</taxon>
        <taxon>Actinomycetes</taxon>
        <taxon>Propionibacteriales</taxon>
        <taxon>Nocardioidaceae</taxon>
        <taxon>Nocardioides</taxon>
    </lineage>
</organism>
<evidence type="ECO:0000313" key="5">
    <source>
        <dbReference type="EMBL" id="GAA1970649.1"/>
    </source>
</evidence>
<gene>
    <name evidence="5" type="ORF">GCM10009798_34260</name>
</gene>
<dbReference type="Gene3D" id="3.40.109.10">
    <property type="entry name" value="NADH Oxidase"/>
    <property type="match status" value="1"/>
</dbReference>
<dbReference type="PANTHER" id="PTHR23026:SF90">
    <property type="entry name" value="IODOTYROSINE DEIODINASE 1"/>
    <property type="match status" value="1"/>
</dbReference>
<evidence type="ECO:0000256" key="1">
    <source>
        <dbReference type="ARBA" id="ARBA00022630"/>
    </source>
</evidence>
<keyword evidence="2" id="KW-0288">FMN</keyword>
<dbReference type="SUPFAM" id="SSF55469">
    <property type="entry name" value="FMN-dependent nitroreductase-like"/>
    <property type="match status" value="1"/>
</dbReference>
<dbReference type="RefSeq" id="WP_344046900.1">
    <property type="nucleotide sequence ID" value="NZ_BAAAPB010000004.1"/>
</dbReference>
<dbReference type="InterPro" id="IPR029479">
    <property type="entry name" value="Nitroreductase"/>
</dbReference>
<dbReference type="Proteomes" id="UP001500571">
    <property type="component" value="Unassembled WGS sequence"/>
</dbReference>
<sequence>MTDYDALDGLLARRRSCRAYLDREVPRADIERMLALAQRTASWCNTQPWGLVVTSGATTKELGEVLVDAATRGARGSDLPGPAAYEGVYQDRRRESGHGLYGSLGIERNDGPARSRQALENFRFFGAPHTAIVTSDRQLGTYGAVDCGAYVGNLLLAAESLGLAAVAQAAIAMVSGAVREFLRLPDDRVVVCAVSFGYADEGHPANAFRTSRAALDDVVTWA</sequence>
<evidence type="ECO:0000259" key="4">
    <source>
        <dbReference type="Pfam" id="PF00881"/>
    </source>
</evidence>
<dbReference type="PANTHER" id="PTHR23026">
    <property type="entry name" value="NADPH NITROREDUCTASE"/>
    <property type="match status" value="1"/>
</dbReference>
<dbReference type="CDD" id="cd02136">
    <property type="entry name" value="PnbA_NfnB-like"/>
    <property type="match status" value="1"/>
</dbReference>
<proteinExistence type="predicted"/>
<evidence type="ECO:0000256" key="3">
    <source>
        <dbReference type="ARBA" id="ARBA00023002"/>
    </source>
</evidence>
<dbReference type="EMBL" id="BAAAPB010000004">
    <property type="protein sequence ID" value="GAA1970649.1"/>
    <property type="molecule type" value="Genomic_DNA"/>
</dbReference>
<reference evidence="6" key="1">
    <citation type="journal article" date="2019" name="Int. J. Syst. Evol. Microbiol.">
        <title>The Global Catalogue of Microorganisms (GCM) 10K type strain sequencing project: providing services to taxonomists for standard genome sequencing and annotation.</title>
        <authorList>
            <consortium name="The Broad Institute Genomics Platform"/>
            <consortium name="The Broad Institute Genome Sequencing Center for Infectious Disease"/>
            <person name="Wu L."/>
            <person name="Ma J."/>
        </authorList>
    </citation>
    <scope>NUCLEOTIDE SEQUENCE [LARGE SCALE GENOMIC DNA]</scope>
    <source>
        <strain evidence="6">JCM 15309</strain>
    </source>
</reference>
<name>A0ABP5CXI4_9ACTN</name>
<comment type="caution">
    <text evidence="5">The sequence shown here is derived from an EMBL/GenBank/DDBJ whole genome shotgun (WGS) entry which is preliminary data.</text>
</comment>
<dbReference type="InterPro" id="IPR000415">
    <property type="entry name" value="Nitroreductase-like"/>
</dbReference>